<evidence type="ECO:0000259" key="4">
    <source>
        <dbReference type="PROSITE" id="PS50043"/>
    </source>
</evidence>
<keyword evidence="7" id="KW-1185">Reference proteome</keyword>
<reference evidence="7" key="1">
    <citation type="journal article" date="2019" name="Int. J. Syst. Evol. Microbiol.">
        <title>The Global Catalogue of Microorganisms (GCM) 10K type strain sequencing project: providing services to taxonomists for standard genome sequencing and annotation.</title>
        <authorList>
            <consortium name="The Broad Institute Genomics Platform"/>
            <consortium name="The Broad Institute Genome Sequencing Center for Infectious Disease"/>
            <person name="Wu L."/>
            <person name="Ma J."/>
        </authorList>
    </citation>
    <scope>NUCLEOTIDE SEQUENCE [LARGE SCALE GENOMIC DNA]</scope>
    <source>
        <strain evidence="7">CCM 7526</strain>
    </source>
</reference>
<dbReference type="InterPro" id="IPR001789">
    <property type="entry name" value="Sig_transdc_resp-reg_receiver"/>
</dbReference>
<dbReference type="PRINTS" id="PR00038">
    <property type="entry name" value="HTHLUXR"/>
</dbReference>
<evidence type="ECO:0000256" key="2">
    <source>
        <dbReference type="ARBA" id="ARBA00023125"/>
    </source>
</evidence>
<dbReference type="Gene3D" id="3.40.50.2300">
    <property type="match status" value="1"/>
</dbReference>
<dbReference type="Proteomes" id="UP001597183">
    <property type="component" value="Unassembled WGS sequence"/>
</dbReference>
<dbReference type="CDD" id="cd17535">
    <property type="entry name" value="REC_NarL-like"/>
    <property type="match status" value="1"/>
</dbReference>
<dbReference type="InterPro" id="IPR016032">
    <property type="entry name" value="Sig_transdc_resp-reg_C-effctor"/>
</dbReference>
<evidence type="ECO:0000259" key="5">
    <source>
        <dbReference type="PROSITE" id="PS50110"/>
    </source>
</evidence>
<evidence type="ECO:0000313" key="6">
    <source>
        <dbReference type="EMBL" id="MFD1374299.1"/>
    </source>
</evidence>
<dbReference type="InterPro" id="IPR000792">
    <property type="entry name" value="Tscrpt_reg_LuxR_C"/>
</dbReference>
<feature type="modified residue" description="4-aspartylphosphate" evidence="3">
    <location>
        <position position="56"/>
    </location>
</feature>
<evidence type="ECO:0000256" key="3">
    <source>
        <dbReference type="PROSITE-ProRule" id="PRU00169"/>
    </source>
</evidence>
<dbReference type="PROSITE" id="PS50110">
    <property type="entry name" value="RESPONSE_REGULATORY"/>
    <property type="match status" value="1"/>
</dbReference>
<dbReference type="PANTHER" id="PTHR43214">
    <property type="entry name" value="TWO-COMPONENT RESPONSE REGULATOR"/>
    <property type="match status" value="1"/>
</dbReference>
<proteinExistence type="predicted"/>
<sequence length="207" mass="21622">MSSRSVLVVDDHPVVRRGMAALLALEPWVGDVRQAGTLAEARQAADAHPPGLAIVDLRLPDGDGAELVRRLARASPACPCLVLSMSADSRAVRSALDAGADGYLLKDAEPEIIVAAARTVAAGGNVFGPGVTRGDSGQPPAPFDALNPRELRLLLLLADGHSSRSVAEQLTIAEKTVRNQISAVLTKVGARDRAQAVLMAYRAGLVR</sequence>
<dbReference type="Pfam" id="PF00072">
    <property type="entry name" value="Response_reg"/>
    <property type="match status" value="1"/>
</dbReference>
<gene>
    <name evidence="6" type="ORF">ACFQ5G_53985</name>
</gene>
<evidence type="ECO:0000313" key="7">
    <source>
        <dbReference type="Proteomes" id="UP001597183"/>
    </source>
</evidence>
<dbReference type="SUPFAM" id="SSF46894">
    <property type="entry name" value="C-terminal effector domain of the bipartite response regulators"/>
    <property type="match status" value="1"/>
</dbReference>
<organism evidence="6 7">
    <name type="scientific">Actinoplanes sichuanensis</name>
    <dbReference type="NCBI Taxonomy" id="512349"/>
    <lineage>
        <taxon>Bacteria</taxon>
        <taxon>Bacillati</taxon>
        <taxon>Actinomycetota</taxon>
        <taxon>Actinomycetes</taxon>
        <taxon>Micromonosporales</taxon>
        <taxon>Micromonosporaceae</taxon>
        <taxon>Actinoplanes</taxon>
    </lineage>
</organism>
<comment type="caution">
    <text evidence="6">The sequence shown here is derived from an EMBL/GenBank/DDBJ whole genome shotgun (WGS) entry which is preliminary data.</text>
</comment>
<dbReference type="RefSeq" id="WP_317794103.1">
    <property type="nucleotide sequence ID" value="NZ_AP028461.1"/>
</dbReference>
<dbReference type="InterPro" id="IPR058245">
    <property type="entry name" value="NreC/VraR/RcsB-like_REC"/>
</dbReference>
<evidence type="ECO:0000256" key="1">
    <source>
        <dbReference type="ARBA" id="ARBA00022553"/>
    </source>
</evidence>
<name>A0ABW4AU36_9ACTN</name>
<dbReference type="PROSITE" id="PS00622">
    <property type="entry name" value="HTH_LUXR_1"/>
    <property type="match status" value="1"/>
</dbReference>
<feature type="domain" description="HTH luxR-type" evidence="4">
    <location>
        <begin position="139"/>
        <end position="204"/>
    </location>
</feature>
<dbReference type="InterPro" id="IPR039420">
    <property type="entry name" value="WalR-like"/>
</dbReference>
<dbReference type="SMART" id="SM00448">
    <property type="entry name" value="REC"/>
    <property type="match status" value="1"/>
</dbReference>
<keyword evidence="2" id="KW-0238">DNA-binding</keyword>
<feature type="domain" description="Response regulatory" evidence="5">
    <location>
        <begin position="5"/>
        <end position="121"/>
    </location>
</feature>
<dbReference type="EMBL" id="JBHTMK010000079">
    <property type="protein sequence ID" value="MFD1374299.1"/>
    <property type="molecule type" value="Genomic_DNA"/>
</dbReference>
<accession>A0ABW4AU36</accession>
<keyword evidence="1 3" id="KW-0597">Phosphoprotein</keyword>
<dbReference type="Pfam" id="PF00196">
    <property type="entry name" value="GerE"/>
    <property type="match status" value="1"/>
</dbReference>
<dbReference type="SUPFAM" id="SSF52172">
    <property type="entry name" value="CheY-like"/>
    <property type="match status" value="1"/>
</dbReference>
<dbReference type="InterPro" id="IPR011006">
    <property type="entry name" value="CheY-like_superfamily"/>
</dbReference>
<dbReference type="SMART" id="SM00421">
    <property type="entry name" value="HTH_LUXR"/>
    <property type="match status" value="1"/>
</dbReference>
<protein>
    <submittedName>
        <fullName evidence="6">Response regulator</fullName>
    </submittedName>
</protein>
<dbReference type="PROSITE" id="PS50043">
    <property type="entry name" value="HTH_LUXR_2"/>
    <property type="match status" value="1"/>
</dbReference>